<feature type="chain" id="PRO_5036882374" description="Secreted protein" evidence="1">
    <location>
        <begin position="32"/>
        <end position="127"/>
    </location>
</feature>
<evidence type="ECO:0008006" key="4">
    <source>
        <dbReference type="Google" id="ProtNLM"/>
    </source>
</evidence>
<keyword evidence="1" id="KW-0732">Signal</keyword>
<proteinExistence type="predicted"/>
<comment type="caution">
    <text evidence="2">The sequence shown here is derived from an EMBL/GenBank/DDBJ whole genome shotgun (WGS) entry which is preliminary data.</text>
</comment>
<dbReference type="AlphaFoldDB" id="A0A917ZW24"/>
<evidence type="ECO:0000256" key="1">
    <source>
        <dbReference type="SAM" id="SignalP"/>
    </source>
</evidence>
<reference evidence="2" key="2">
    <citation type="submission" date="2020-09" db="EMBL/GenBank/DDBJ databases">
        <authorList>
            <person name="Sun Q."/>
            <person name="Zhou Y."/>
        </authorList>
    </citation>
    <scope>NUCLEOTIDE SEQUENCE</scope>
    <source>
        <strain evidence="2">CGMCC 4.7201</strain>
    </source>
</reference>
<evidence type="ECO:0000313" key="3">
    <source>
        <dbReference type="Proteomes" id="UP000641932"/>
    </source>
</evidence>
<dbReference type="EMBL" id="BMMS01000032">
    <property type="protein sequence ID" value="GGO97118.1"/>
    <property type="molecule type" value="Genomic_DNA"/>
</dbReference>
<evidence type="ECO:0000313" key="2">
    <source>
        <dbReference type="EMBL" id="GGO97118.1"/>
    </source>
</evidence>
<sequence>MLRIKRSAAYGAAAMGVALVGAMVTVPQASAGSANSIGFTNNGWFLVDTCYKWKSSTTADSCDYAKPINQDWHVDIPADAKGVRVEVTVAGQGSGGNISPQITDLNRSHCYVLSGYTFNPTITEKDC</sequence>
<gene>
    <name evidence="2" type="ORF">GCM10012280_58160</name>
</gene>
<organism evidence="2 3">
    <name type="scientific">Wenjunlia tyrosinilytica</name>
    <dbReference type="NCBI Taxonomy" id="1544741"/>
    <lineage>
        <taxon>Bacteria</taxon>
        <taxon>Bacillati</taxon>
        <taxon>Actinomycetota</taxon>
        <taxon>Actinomycetes</taxon>
        <taxon>Kitasatosporales</taxon>
        <taxon>Streptomycetaceae</taxon>
        <taxon>Wenjunlia</taxon>
    </lineage>
</organism>
<reference evidence="2" key="1">
    <citation type="journal article" date="2014" name="Int. J. Syst. Evol. Microbiol.">
        <title>Complete genome sequence of Corynebacterium casei LMG S-19264T (=DSM 44701T), isolated from a smear-ripened cheese.</title>
        <authorList>
            <consortium name="US DOE Joint Genome Institute (JGI-PGF)"/>
            <person name="Walter F."/>
            <person name="Albersmeier A."/>
            <person name="Kalinowski J."/>
            <person name="Ruckert C."/>
        </authorList>
    </citation>
    <scope>NUCLEOTIDE SEQUENCE</scope>
    <source>
        <strain evidence="2">CGMCC 4.7201</strain>
    </source>
</reference>
<feature type="signal peptide" evidence="1">
    <location>
        <begin position="1"/>
        <end position="31"/>
    </location>
</feature>
<accession>A0A917ZW24</accession>
<name>A0A917ZW24_9ACTN</name>
<keyword evidence="3" id="KW-1185">Reference proteome</keyword>
<protein>
    <recommendedName>
        <fullName evidence="4">Secreted protein</fullName>
    </recommendedName>
</protein>
<dbReference type="Proteomes" id="UP000641932">
    <property type="component" value="Unassembled WGS sequence"/>
</dbReference>